<sequence length="203" mass="21490">MDADTGGYPDSWLAVALSAAGGMIGADVIVVAGPNTGADGGGWRVIDAHSLQFAQPVPDDKQDVTLLGAPISGDGRTLAVVTRTLKTCDPWDWPIMVGGRGGWVDLSACLSVCLSVYRSMCLYLLALRFTGISNPCTSTNPSVCACLSVCLRACLYFGLSAFVLRCRRRAIGYMNACVRASVCVYVCVFVRRTGPPAAWGIRD</sequence>
<keyword evidence="1" id="KW-1133">Transmembrane helix</keyword>
<feature type="domain" description="DOMON" evidence="2">
    <location>
        <begin position="1"/>
        <end position="119"/>
    </location>
</feature>
<keyword evidence="4" id="KW-1185">Reference proteome</keyword>
<dbReference type="InterPro" id="IPR005018">
    <property type="entry name" value="DOMON_domain"/>
</dbReference>
<evidence type="ECO:0000313" key="3">
    <source>
        <dbReference type="EMBL" id="GIL66717.1"/>
    </source>
</evidence>
<organism evidence="3 4">
    <name type="scientific">Volvox africanus</name>
    <dbReference type="NCBI Taxonomy" id="51714"/>
    <lineage>
        <taxon>Eukaryota</taxon>
        <taxon>Viridiplantae</taxon>
        <taxon>Chlorophyta</taxon>
        <taxon>core chlorophytes</taxon>
        <taxon>Chlorophyceae</taxon>
        <taxon>CS clade</taxon>
        <taxon>Chlamydomonadales</taxon>
        <taxon>Volvocaceae</taxon>
        <taxon>Volvox</taxon>
    </lineage>
</organism>
<dbReference type="PROSITE" id="PS50836">
    <property type="entry name" value="DOMON"/>
    <property type="match status" value="1"/>
</dbReference>
<protein>
    <recommendedName>
        <fullName evidence="2">DOMON domain-containing protein</fullName>
    </recommendedName>
</protein>
<reference evidence="3" key="1">
    <citation type="journal article" date="2021" name="Proc. Natl. Acad. Sci. U.S.A.">
        <title>Three genomes in the algal genus Volvox reveal the fate of a haploid sex-determining region after a transition to homothallism.</title>
        <authorList>
            <person name="Yamamoto K."/>
            <person name="Hamaji T."/>
            <person name="Kawai-Toyooka H."/>
            <person name="Matsuzaki R."/>
            <person name="Takahashi F."/>
            <person name="Nishimura Y."/>
            <person name="Kawachi M."/>
            <person name="Noguchi H."/>
            <person name="Minakuchi Y."/>
            <person name="Umen J.G."/>
            <person name="Toyoda A."/>
            <person name="Nozaki H."/>
        </authorList>
    </citation>
    <scope>NUCLEOTIDE SEQUENCE</scope>
    <source>
        <strain evidence="3">NIES-3780</strain>
    </source>
</reference>
<dbReference type="CDD" id="cd09631">
    <property type="entry name" value="DOMON_DOH"/>
    <property type="match status" value="1"/>
</dbReference>
<evidence type="ECO:0000256" key="1">
    <source>
        <dbReference type="SAM" id="Phobius"/>
    </source>
</evidence>
<dbReference type="InterPro" id="IPR045266">
    <property type="entry name" value="DOH_DOMON"/>
</dbReference>
<proteinExistence type="predicted"/>
<dbReference type="Proteomes" id="UP000747399">
    <property type="component" value="Unassembled WGS sequence"/>
</dbReference>
<keyword evidence="1" id="KW-0472">Membrane</keyword>
<feature type="transmembrane region" description="Helical" evidence="1">
    <location>
        <begin position="12"/>
        <end position="32"/>
    </location>
</feature>
<gene>
    <name evidence="3" type="ORF">Vafri_20200</name>
</gene>
<name>A0A8J4FAG2_9CHLO</name>
<dbReference type="EMBL" id="BNCO01000089">
    <property type="protein sequence ID" value="GIL66717.1"/>
    <property type="molecule type" value="Genomic_DNA"/>
</dbReference>
<keyword evidence="1" id="KW-0812">Transmembrane</keyword>
<evidence type="ECO:0000313" key="4">
    <source>
        <dbReference type="Proteomes" id="UP000747399"/>
    </source>
</evidence>
<comment type="caution">
    <text evidence="3">The sequence shown here is derived from an EMBL/GenBank/DDBJ whole genome shotgun (WGS) entry which is preliminary data.</text>
</comment>
<evidence type="ECO:0000259" key="2">
    <source>
        <dbReference type="PROSITE" id="PS50836"/>
    </source>
</evidence>
<accession>A0A8J4FAG2</accession>
<dbReference type="Pfam" id="PF03351">
    <property type="entry name" value="DOMON"/>
    <property type="match status" value="1"/>
</dbReference>
<dbReference type="AlphaFoldDB" id="A0A8J4FAG2"/>